<evidence type="ECO:0000256" key="2">
    <source>
        <dbReference type="SAM" id="SignalP"/>
    </source>
</evidence>
<dbReference type="PANTHER" id="PTHR30535:SF34">
    <property type="entry name" value="MOLYBDATE-BINDING PROTEIN MOLA"/>
    <property type="match status" value="1"/>
</dbReference>
<accession>A0A9D1JVS9</accession>
<dbReference type="PROSITE" id="PS50983">
    <property type="entry name" value="FE_B12_PBP"/>
    <property type="match status" value="1"/>
</dbReference>
<dbReference type="Proteomes" id="UP000824001">
    <property type="component" value="Unassembled WGS sequence"/>
</dbReference>
<dbReference type="Pfam" id="PF01497">
    <property type="entry name" value="Peripla_BP_2"/>
    <property type="match status" value="1"/>
</dbReference>
<feature type="chain" id="PRO_5039523641" evidence="2">
    <location>
        <begin position="22"/>
        <end position="366"/>
    </location>
</feature>
<proteinExistence type="inferred from homology"/>
<reference evidence="4" key="1">
    <citation type="submission" date="2020-10" db="EMBL/GenBank/DDBJ databases">
        <authorList>
            <person name="Gilroy R."/>
        </authorList>
    </citation>
    <scope>NUCLEOTIDE SEQUENCE</scope>
    <source>
        <strain evidence="4">ChiHjej10B9-9673</strain>
    </source>
</reference>
<dbReference type="Gene3D" id="3.40.50.1980">
    <property type="entry name" value="Nitrogenase molybdenum iron protein domain"/>
    <property type="match status" value="2"/>
</dbReference>
<feature type="signal peptide" evidence="2">
    <location>
        <begin position="1"/>
        <end position="21"/>
    </location>
</feature>
<dbReference type="SUPFAM" id="SSF53807">
    <property type="entry name" value="Helical backbone' metal receptor"/>
    <property type="match status" value="1"/>
</dbReference>
<keyword evidence="2" id="KW-0732">Signal</keyword>
<sequence length="366" mass="38917">MRKIIAFIILAALALSLPACGGEAETAPEAGGRVISDALGREVSVPETVESIVVLGNAPRMAVYLGLGDMVAGYSGMAGGDISPLTAYAYVTKEAWADKSVVGTDASGNTSYNSEAIILTGADVIFCTAASDVADRLQRETGIACVALEQGTLFGEDFERSLRIMAEVCGVEERAEAVFAFVDACFEELSALTAGIPEEGRHSALPAAATFRGAHGIEGIRVNDPVMDSVNAVNPADEGAGEAKDSYTVDKEQILAWNPEYIFLDSGGVALVRQDYAERADFYASLDAVRNGRLYQYPSSTSYYDNMEISLANCYFVGSVLYPEAFAGVDFEAKAGEIFAFFLGEEDYLDVLGEYGAWYGPVELGE</sequence>
<evidence type="ECO:0000313" key="4">
    <source>
        <dbReference type="EMBL" id="HIS66564.1"/>
    </source>
</evidence>
<evidence type="ECO:0000313" key="5">
    <source>
        <dbReference type="Proteomes" id="UP000824001"/>
    </source>
</evidence>
<dbReference type="EMBL" id="DVJK01000090">
    <property type="protein sequence ID" value="HIS66564.1"/>
    <property type="molecule type" value="Genomic_DNA"/>
</dbReference>
<gene>
    <name evidence="4" type="ORF">IAC18_03260</name>
</gene>
<comment type="similarity">
    <text evidence="1">Belongs to the bacterial solute-binding protein 8 family.</text>
</comment>
<dbReference type="InterPro" id="IPR002491">
    <property type="entry name" value="ABC_transptr_periplasmic_BD"/>
</dbReference>
<protein>
    <submittedName>
        <fullName evidence="4">ABC transporter substrate-binding protein</fullName>
    </submittedName>
</protein>
<organism evidence="4 5">
    <name type="scientific">Candidatus Scatomorpha merdipullorum</name>
    <dbReference type="NCBI Taxonomy" id="2840927"/>
    <lineage>
        <taxon>Bacteria</taxon>
        <taxon>Bacillati</taxon>
        <taxon>Bacillota</taxon>
        <taxon>Clostridia</taxon>
        <taxon>Eubacteriales</taxon>
        <taxon>Candidatus Scatomorpha</taxon>
    </lineage>
</organism>
<comment type="caution">
    <text evidence="4">The sequence shown here is derived from an EMBL/GenBank/DDBJ whole genome shotgun (WGS) entry which is preliminary data.</text>
</comment>
<dbReference type="AlphaFoldDB" id="A0A9D1JVS9"/>
<name>A0A9D1JVS9_9FIRM</name>
<dbReference type="PANTHER" id="PTHR30535">
    <property type="entry name" value="VITAMIN B12-BINDING PROTEIN"/>
    <property type="match status" value="1"/>
</dbReference>
<feature type="domain" description="Fe/B12 periplasmic-binding" evidence="3">
    <location>
        <begin position="50"/>
        <end position="325"/>
    </location>
</feature>
<dbReference type="InterPro" id="IPR050902">
    <property type="entry name" value="ABC_Transporter_SBP"/>
</dbReference>
<evidence type="ECO:0000259" key="3">
    <source>
        <dbReference type="PROSITE" id="PS50983"/>
    </source>
</evidence>
<reference evidence="4" key="2">
    <citation type="journal article" date="2021" name="PeerJ">
        <title>Extensive microbial diversity within the chicken gut microbiome revealed by metagenomics and culture.</title>
        <authorList>
            <person name="Gilroy R."/>
            <person name="Ravi A."/>
            <person name="Getino M."/>
            <person name="Pursley I."/>
            <person name="Horton D.L."/>
            <person name="Alikhan N.F."/>
            <person name="Baker D."/>
            <person name="Gharbi K."/>
            <person name="Hall N."/>
            <person name="Watson M."/>
            <person name="Adriaenssens E.M."/>
            <person name="Foster-Nyarko E."/>
            <person name="Jarju S."/>
            <person name="Secka A."/>
            <person name="Antonio M."/>
            <person name="Oren A."/>
            <person name="Chaudhuri R.R."/>
            <person name="La Ragione R."/>
            <person name="Hildebrand F."/>
            <person name="Pallen M.J."/>
        </authorList>
    </citation>
    <scope>NUCLEOTIDE SEQUENCE</scope>
    <source>
        <strain evidence="4">ChiHjej10B9-9673</strain>
    </source>
</reference>
<evidence type="ECO:0000256" key="1">
    <source>
        <dbReference type="ARBA" id="ARBA00008814"/>
    </source>
</evidence>